<accession>A0A177CP91</accession>
<dbReference type="RefSeq" id="XP_018039157.1">
    <property type="nucleotide sequence ID" value="XM_018184016.1"/>
</dbReference>
<feature type="transmembrane region" description="Helical" evidence="1">
    <location>
        <begin position="106"/>
        <end position="127"/>
    </location>
</feature>
<dbReference type="EMBL" id="KV441550">
    <property type="protein sequence ID" value="OAG08792.1"/>
    <property type="molecule type" value="Genomic_DNA"/>
</dbReference>
<reference evidence="2 3" key="1">
    <citation type="submission" date="2016-05" db="EMBL/GenBank/DDBJ databases">
        <title>Comparative analysis of secretome profiles of manganese(II)-oxidizing ascomycete fungi.</title>
        <authorList>
            <consortium name="DOE Joint Genome Institute"/>
            <person name="Zeiner C.A."/>
            <person name="Purvine S.O."/>
            <person name="Zink E.M."/>
            <person name="Wu S."/>
            <person name="Pasa-Tolic L."/>
            <person name="Chaput D.L."/>
            <person name="Haridas S."/>
            <person name="Grigoriev I.V."/>
            <person name="Santelli C.M."/>
            <person name="Hansel C.M."/>
        </authorList>
    </citation>
    <scope>NUCLEOTIDE SEQUENCE [LARGE SCALE GENOMIC DNA]</scope>
    <source>
        <strain evidence="2 3">AP3s5-JAC2a</strain>
    </source>
</reference>
<evidence type="ECO:0008006" key="4">
    <source>
        <dbReference type="Google" id="ProtNLM"/>
    </source>
</evidence>
<evidence type="ECO:0000313" key="3">
    <source>
        <dbReference type="Proteomes" id="UP000077069"/>
    </source>
</evidence>
<sequence length="129" mass="13796">MAQEDGYLAYFILFTAVMATLHGAICYISPRASLKPFSGPSSPPHTPLLAHMYGVLNITMGAIRAYTAWDIRNMALYDLALGTYVGVIWLLGSEMVVGRTVRVGDVVVPLCVTVVGLGWMVGARGAYAG</sequence>
<keyword evidence="1" id="KW-0472">Membrane</keyword>
<evidence type="ECO:0000256" key="1">
    <source>
        <dbReference type="SAM" id="Phobius"/>
    </source>
</evidence>
<gene>
    <name evidence="2" type="ORF">CC84DRAFT_1240315</name>
</gene>
<dbReference type="OrthoDB" id="6485510at2759"/>
<dbReference type="InterPro" id="IPR005352">
    <property type="entry name" value="Erg28"/>
</dbReference>
<proteinExistence type="predicted"/>
<name>A0A177CP91_9PLEO</name>
<dbReference type="Proteomes" id="UP000077069">
    <property type="component" value="Unassembled WGS sequence"/>
</dbReference>
<evidence type="ECO:0000313" key="2">
    <source>
        <dbReference type="EMBL" id="OAG08792.1"/>
    </source>
</evidence>
<feature type="transmembrane region" description="Helical" evidence="1">
    <location>
        <begin position="74"/>
        <end position="91"/>
    </location>
</feature>
<dbReference type="STRING" id="1460663.A0A177CP91"/>
<dbReference type="InParanoid" id="A0A177CP91"/>
<organism evidence="2 3">
    <name type="scientific">Paraphaeosphaeria sporulosa</name>
    <dbReference type="NCBI Taxonomy" id="1460663"/>
    <lineage>
        <taxon>Eukaryota</taxon>
        <taxon>Fungi</taxon>
        <taxon>Dikarya</taxon>
        <taxon>Ascomycota</taxon>
        <taxon>Pezizomycotina</taxon>
        <taxon>Dothideomycetes</taxon>
        <taxon>Pleosporomycetidae</taxon>
        <taxon>Pleosporales</taxon>
        <taxon>Massarineae</taxon>
        <taxon>Didymosphaeriaceae</taxon>
        <taxon>Paraphaeosphaeria</taxon>
    </lineage>
</organism>
<protein>
    <recommendedName>
        <fullName evidence="4">Integral membrane protein</fullName>
    </recommendedName>
</protein>
<dbReference type="GeneID" id="28767502"/>
<feature type="transmembrane region" description="Helical" evidence="1">
    <location>
        <begin position="50"/>
        <end position="67"/>
    </location>
</feature>
<keyword evidence="3" id="KW-1185">Reference proteome</keyword>
<feature type="transmembrane region" description="Helical" evidence="1">
    <location>
        <begin position="7"/>
        <end position="30"/>
    </location>
</feature>
<keyword evidence="1" id="KW-0812">Transmembrane</keyword>
<dbReference type="AlphaFoldDB" id="A0A177CP91"/>
<dbReference type="Pfam" id="PF03694">
    <property type="entry name" value="Erg28"/>
    <property type="match status" value="1"/>
</dbReference>
<dbReference type="GO" id="GO:0016020">
    <property type="term" value="C:membrane"/>
    <property type="evidence" value="ECO:0007669"/>
    <property type="project" value="InterPro"/>
</dbReference>
<keyword evidence="1" id="KW-1133">Transmembrane helix</keyword>